<dbReference type="Gene3D" id="1.20.140.10">
    <property type="entry name" value="Butyryl-CoA Dehydrogenase, subunit A, domain 3"/>
    <property type="match status" value="1"/>
</dbReference>
<dbReference type="InterPro" id="IPR006091">
    <property type="entry name" value="Acyl-CoA_Oxase/DH_mid-dom"/>
</dbReference>
<comment type="function">
    <text evidence="7">Catalyzes the dehydrogenation at the alpha-beta position of ACP-bound acyl chains. This results in the introduction of a double bond in the lipidic chain, which is further transferred to the epsilon-amino group of lysine residue in the mycobactin core by MbtK.</text>
</comment>
<keyword evidence="6 10" id="KW-0560">Oxidoreductase</keyword>
<organism evidence="14 15">
    <name type="scientific">Nocardia vinacea</name>
    <dbReference type="NCBI Taxonomy" id="96468"/>
    <lineage>
        <taxon>Bacteria</taxon>
        <taxon>Bacillati</taxon>
        <taxon>Actinomycetota</taxon>
        <taxon>Actinomycetes</taxon>
        <taxon>Mycobacteriales</taxon>
        <taxon>Nocardiaceae</taxon>
        <taxon>Nocardia</taxon>
    </lineage>
</organism>
<accession>A0ABZ1YQZ9</accession>
<dbReference type="InterPro" id="IPR013786">
    <property type="entry name" value="AcylCoA_DH/ox_N"/>
</dbReference>
<evidence type="ECO:0000256" key="3">
    <source>
        <dbReference type="ARBA" id="ARBA00009347"/>
    </source>
</evidence>
<comment type="cofactor">
    <cofactor evidence="1 10">
        <name>FAD</name>
        <dbReference type="ChEBI" id="CHEBI:57692"/>
    </cofactor>
</comment>
<dbReference type="RefSeq" id="WP_329409103.1">
    <property type="nucleotide sequence ID" value="NZ_CP109441.1"/>
</dbReference>
<dbReference type="PROSITE" id="PS00073">
    <property type="entry name" value="ACYL_COA_DH_2"/>
    <property type="match status" value="1"/>
</dbReference>
<keyword evidence="4 10" id="KW-0285">Flavoprotein</keyword>
<evidence type="ECO:0000256" key="2">
    <source>
        <dbReference type="ARBA" id="ARBA00005102"/>
    </source>
</evidence>
<evidence type="ECO:0000259" key="12">
    <source>
        <dbReference type="Pfam" id="PF02770"/>
    </source>
</evidence>
<dbReference type="Pfam" id="PF02771">
    <property type="entry name" value="Acyl-CoA_dh_N"/>
    <property type="match status" value="1"/>
</dbReference>
<dbReference type="Pfam" id="PF00441">
    <property type="entry name" value="Acyl-CoA_dh_1"/>
    <property type="match status" value="1"/>
</dbReference>
<dbReference type="Pfam" id="PF02770">
    <property type="entry name" value="Acyl-CoA_dh_M"/>
    <property type="match status" value="1"/>
</dbReference>
<dbReference type="SUPFAM" id="SSF47203">
    <property type="entry name" value="Acyl-CoA dehydrogenase C-terminal domain-like"/>
    <property type="match status" value="1"/>
</dbReference>
<evidence type="ECO:0000259" key="13">
    <source>
        <dbReference type="Pfam" id="PF02771"/>
    </source>
</evidence>
<protein>
    <recommendedName>
        <fullName evidence="8">Acyl-[acyl-carrier-protein] dehydrogenase MbtN</fullName>
    </recommendedName>
    <alternativeName>
        <fullName evidence="9">Mycobactin synthase protein N</fullName>
    </alternativeName>
</protein>
<dbReference type="EMBL" id="CP109441">
    <property type="protein sequence ID" value="WUV45660.1"/>
    <property type="molecule type" value="Genomic_DNA"/>
</dbReference>
<dbReference type="InterPro" id="IPR036250">
    <property type="entry name" value="AcylCo_DH-like_C"/>
</dbReference>
<dbReference type="Gene3D" id="1.10.540.10">
    <property type="entry name" value="Acyl-CoA dehydrogenase/oxidase, N-terminal domain"/>
    <property type="match status" value="1"/>
</dbReference>
<evidence type="ECO:0000256" key="1">
    <source>
        <dbReference type="ARBA" id="ARBA00001974"/>
    </source>
</evidence>
<evidence type="ECO:0000313" key="15">
    <source>
        <dbReference type="Proteomes" id="UP001432062"/>
    </source>
</evidence>
<feature type="domain" description="Acyl-CoA oxidase/dehydrogenase middle" evidence="12">
    <location>
        <begin position="123"/>
        <end position="219"/>
    </location>
</feature>
<feature type="domain" description="Acyl-CoA dehydrogenase/oxidase C-terminal" evidence="11">
    <location>
        <begin position="231"/>
        <end position="379"/>
    </location>
</feature>
<dbReference type="Gene3D" id="2.40.110.10">
    <property type="entry name" value="Butyryl-CoA Dehydrogenase, subunit A, domain 2"/>
    <property type="match status" value="1"/>
</dbReference>
<dbReference type="InterPro" id="IPR009100">
    <property type="entry name" value="AcylCoA_DH/oxidase_NM_dom_sf"/>
</dbReference>
<dbReference type="Proteomes" id="UP001432062">
    <property type="component" value="Chromosome"/>
</dbReference>
<sequence>MRRNIFTEDHDLFRQTARAYYEKECVPYVAQWEADGVVSRQAWRRAGELGLLGFEVPQEYGGAGVSDFRFSVILTEEYYATGAVGIGLGLQNDVVAPYLVRLSTEEQRRRWLPGFCGGELLTALAISEPGAGSDVRAIRTTARREGEEYVINGTKTFISGGMLADLVIVACKTDVDAPNHRGISLIAVPTTTPGFERGRKLDKIGQRSSDTAELIFTDVRVPVTNLLGEENRGFYHMMGNLPKERLGIAVHAVASSRRAYDLTAAYAGNREAFGQPIGTFQVNRHALAEMKTKLDVMQIYLDQCMLAANTGELTAEEAAAAKWWTTETQWEIVDRCLQLHGGYGYVNEYEIARIWRDARVQRLYGGTTEIMKDLLGRSLGF</sequence>
<comment type="pathway">
    <text evidence="2">Siderophore biosynthesis; mycobactin biosynthesis.</text>
</comment>
<evidence type="ECO:0000256" key="5">
    <source>
        <dbReference type="ARBA" id="ARBA00022827"/>
    </source>
</evidence>
<evidence type="ECO:0000256" key="6">
    <source>
        <dbReference type="ARBA" id="ARBA00023002"/>
    </source>
</evidence>
<dbReference type="InterPro" id="IPR050741">
    <property type="entry name" value="Acyl-CoA_dehydrogenase"/>
</dbReference>
<name>A0ABZ1YQZ9_9NOCA</name>
<feature type="domain" description="Acyl-CoA dehydrogenase/oxidase N-terminal" evidence="13">
    <location>
        <begin position="7"/>
        <end position="119"/>
    </location>
</feature>
<evidence type="ECO:0000256" key="9">
    <source>
        <dbReference type="ARBA" id="ARBA00042660"/>
    </source>
</evidence>
<dbReference type="InterPro" id="IPR006089">
    <property type="entry name" value="Acyl-CoA_DH_CS"/>
</dbReference>
<dbReference type="SUPFAM" id="SSF56645">
    <property type="entry name" value="Acyl-CoA dehydrogenase NM domain-like"/>
    <property type="match status" value="1"/>
</dbReference>
<evidence type="ECO:0000256" key="8">
    <source>
        <dbReference type="ARBA" id="ARBA00040394"/>
    </source>
</evidence>
<proteinExistence type="inferred from homology"/>
<evidence type="ECO:0000259" key="11">
    <source>
        <dbReference type="Pfam" id="PF00441"/>
    </source>
</evidence>
<evidence type="ECO:0000256" key="10">
    <source>
        <dbReference type="RuleBase" id="RU362125"/>
    </source>
</evidence>
<evidence type="ECO:0000256" key="7">
    <source>
        <dbReference type="ARBA" id="ARBA00037085"/>
    </source>
</evidence>
<keyword evidence="5 10" id="KW-0274">FAD</keyword>
<dbReference type="PANTHER" id="PTHR48083:SF20">
    <property type="entry name" value="LONG-CHAIN SPECIFIC ACYL-COA DEHYDROGENASE, MITOCHONDRIAL"/>
    <property type="match status" value="1"/>
</dbReference>
<dbReference type="PROSITE" id="PS00072">
    <property type="entry name" value="ACYL_COA_DH_1"/>
    <property type="match status" value="1"/>
</dbReference>
<reference evidence="14" key="1">
    <citation type="submission" date="2022-10" db="EMBL/GenBank/DDBJ databases">
        <title>The complete genomes of actinobacterial strains from the NBC collection.</title>
        <authorList>
            <person name="Joergensen T.S."/>
            <person name="Alvarez Arevalo M."/>
            <person name="Sterndorff E.B."/>
            <person name="Faurdal D."/>
            <person name="Vuksanovic O."/>
            <person name="Mourched A.-S."/>
            <person name="Charusanti P."/>
            <person name="Shaw S."/>
            <person name="Blin K."/>
            <person name="Weber T."/>
        </authorList>
    </citation>
    <scope>NUCLEOTIDE SEQUENCE</scope>
    <source>
        <strain evidence="14">NBC_01482</strain>
    </source>
</reference>
<evidence type="ECO:0000313" key="14">
    <source>
        <dbReference type="EMBL" id="WUV45660.1"/>
    </source>
</evidence>
<dbReference type="InterPro" id="IPR037069">
    <property type="entry name" value="AcylCoA_DH/ox_N_sf"/>
</dbReference>
<keyword evidence="15" id="KW-1185">Reference proteome</keyword>
<evidence type="ECO:0000256" key="4">
    <source>
        <dbReference type="ARBA" id="ARBA00022630"/>
    </source>
</evidence>
<dbReference type="InterPro" id="IPR046373">
    <property type="entry name" value="Acyl-CoA_Oxase/DH_mid-dom_sf"/>
</dbReference>
<dbReference type="PANTHER" id="PTHR48083">
    <property type="entry name" value="MEDIUM-CHAIN SPECIFIC ACYL-COA DEHYDROGENASE, MITOCHONDRIAL-RELATED"/>
    <property type="match status" value="1"/>
</dbReference>
<gene>
    <name evidence="14" type="ORF">OG563_42320</name>
</gene>
<dbReference type="InterPro" id="IPR009075">
    <property type="entry name" value="AcylCo_DH/oxidase_C"/>
</dbReference>
<comment type="similarity">
    <text evidence="3 10">Belongs to the acyl-CoA dehydrogenase family.</text>
</comment>